<protein>
    <submittedName>
        <fullName evidence="4">ATP-binding cassette domain-containing protein</fullName>
    </submittedName>
</protein>
<keyword evidence="1" id="KW-0547">Nucleotide-binding</keyword>
<dbReference type="InterPro" id="IPR015854">
    <property type="entry name" value="ABC_transpr_LolD-like"/>
</dbReference>
<dbReference type="Pfam" id="PF00005">
    <property type="entry name" value="ABC_tran"/>
    <property type="match status" value="1"/>
</dbReference>
<evidence type="ECO:0000313" key="4">
    <source>
        <dbReference type="EMBL" id="MEB3345831.1"/>
    </source>
</evidence>
<dbReference type="InterPro" id="IPR027417">
    <property type="entry name" value="P-loop_NTPase"/>
</dbReference>
<keyword evidence="5" id="KW-1185">Reference proteome</keyword>
<dbReference type="InterPro" id="IPR003593">
    <property type="entry name" value="AAA+_ATPase"/>
</dbReference>
<evidence type="ECO:0000259" key="3">
    <source>
        <dbReference type="PROSITE" id="PS50893"/>
    </source>
</evidence>
<dbReference type="SUPFAM" id="SSF52540">
    <property type="entry name" value="P-loop containing nucleoside triphosphate hydrolases"/>
    <property type="match status" value="1"/>
</dbReference>
<dbReference type="Gene3D" id="3.40.50.300">
    <property type="entry name" value="P-loop containing nucleotide triphosphate hydrolases"/>
    <property type="match status" value="1"/>
</dbReference>
<sequence>MIQTTSLRFTYQNSKNHVFCFPDIDLPPNEDLLILGPSGVGKTTLLHLLAGLLPPNEGDVFIANTYLNKLTRKQLDNFRGQNIGLIFQRAYFIRSLSLLENLTLRERLSKKKSDRYRREELIMQLGLSDFQNKRVYQLSEGQQQRLSIALGVIHRPKVILADEPTSNLDDTNCEKVIFLLKKEAQICKSNLVIITHDQRVKAHFDNHLIL</sequence>
<name>A0ABU5ZVA6_9FLAO</name>
<dbReference type="PANTHER" id="PTHR24220">
    <property type="entry name" value="IMPORT ATP-BINDING PROTEIN"/>
    <property type="match status" value="1"/>
</dbReference>
<evidence type="ECO:0000313" key="5">
    <source>
        <dbReference type="Proteomes" id="UP001327027"/>
    </source>
</evidence>
<dbReference type="PANTHER" id="PTHR24220:SF611">
    <property type="entry name" value="ATP-BINDING COMPONENT OF ABC TRANSPORTER-RELATED"/>
    <property type="match status" value="1"/>
</dbReference>
<comment type="caution">
    <text evidence="4">The sequence shown here is derived from an EMBL/GenBank/DDBJ whole genome shotgun (WGS) entry which is preliminary data.</text>
</comment>
<dbReference type="InterPro" id="IPR003439">
    <property type="entry name" value="ABC_transporter-like_ATP-bd"/>
</dbReference>
<dbReference type="EMBL" id="JAYKLX010000004">
    <property type="protein sequence ID" value="MEB3345831.1"/>
    <property type="molecule type" value="Genomic_DNA"/>
</dbReference>
<dbReference type="SMART" id="SM00382">
    <property type="entry name" value="AAA"/>
    <property type="match status" value="1"/>
</dbReference>
<feature type="domain" description="ABC transporter" evidence="3">
    <location>
        <begin position="2"/>
        <end position="210"/>
    </location>
</feature>
<dbReference type="Proteomes" id="UP001327027">
    <property type="component" value="Unassembled WGS sequence"/>
</dbReference>
<evidence type="ECO:0000256" key="1">
    <source>
        <dbReference type="ARBA" id="ARBA00022741"/>
    </source>
</evidence>
<proteinExistence type="predicted"/>
<reference evidence="4 5" key="1">
    <citation type="journal article" date="2013" name="Int. J. Syst. Evol. Microbiol.">
        <title>Aquimarina gracilis sp. nov., isolated from the gut microflora of a mussel, Mytilus coruscus, and emended description of Aquimarina spongiae.</title>
        <authorList>
            <person name="Park S.C."/>
            <person name="Choe H.N."/>
            <person name="Baik K.S."/>
            <person name="Seong C.N."/>
        </authorList>
    </citation>
    <scope>NUCLEOTIDE SEQUENCE [LARGE SCALE GENOMIC DNA]</scope>
    <source>
        <strain evidence="4 5">PSC32</strain>
    </source>
</reference>
<dbReference type="GO" id="GO:0005524">
    <property type="term" value="F:ATP binding"/>
    <property type="evidence" value="ECO:0007669"/>
    <property type="project" value="UniProtKB-KW"/>
</dbReference>
<accession>A0ABU5ZVA6</accession>
<dbReference type="PROSITE" id="PS50893">
    <property type="entry name" value="ABC_TRANSPORTER_2"/>
    <property type="match status" value="1"/>
</dbReference>
<gene>
    <name evidence="4" type="ORF">U6A24_10180</name>
</gene>
<organism evidence="4 5">
    <name type="scientific">Aquimarina gracilis</name>
    <dbReference type="NCBI Taxonomy" id="874422"/>
    <lineage>
        <taxon>Bacteria</taxon>
        <taxon>Pseudomonadati</taxon>
        <taxon>Bacteroidota</taxon>
        <taxon>Flavobacteriia</taxon>
        <taxon>Flavobacteriales</taxon>
        <taxon>Flavobacteriaceae</taxon>
        <taxon>Aquimarina</taxon>
    </lineage>
</organism>
<keyword evidence="2 4" id="KW-0067">ATP-binding</keyword>
<evidence type="ECO:0000256" key="2">
    <source>
        <dbReference type="ARBA" id="ARBA00022840"/>
    </source>
</evidence>
<dbReference type="RefSeq" id="WP_324179859.1">
    <property type="nucleotide sequence ID" value="NZ_BAABAW010000007.1"/>
</dbReference>